<dbReference type="Gene3D" id="2.60.40.420">
    <property type="entry name" value="Cupredoxins - blue copper proteins"/>
    <property type="match status" value="3"/>
</dbReference>
<evidence type="ECO:0000259" key="5">
    <source>
        <dbReference type="Pfam" id="PF07732"/>
    </source>
</evidence>
<dbReference type="Pfam" id="PF07732">
    <property type="entry name" value="Cu-oxidase_3"/>
    <property type="match status" value="1"/>
</dbReference>
<dbReference type="PANTHER" id="PTHR48267">
    <property type="entry name" value="CUPREDOXIN SUPERFAMILY PROTEIN"/>
    <property type="match status" value="1"/>
</dbReference>
<keyword evidence="1" id="KW-0479">Metal-binding</keyword>
<dbReference type="InterPro" id="IPR011707">
    <property type="entry name" value="Cu-oxidase-like_N"/>
</dbReference>
<dbReference type="GeneID" id="1466050"/>
<dbReference type="CDD" id="cd14448">
    <property type="entry name" value="CuRO_2_BOD_CotA_like"/>
    <property type="match status" value="1"/>
</dbReference>
<dbReference type="PANTHER" id="PTHR48267:SF1">
    <property type="entry name" value="BILIRUBIN OXIDASE"/>
    <property type="match status" value="1"/>
</dbReference>
<keyword evidence="3" id="KW-1133">Transmembrane helix</keyword>
<reference evidence="6" key="1">
    <citation type="journal article" date="2020" name="bioRxiv">
        <title>A rank-normalized archaeal taxonomy based on genome phylogeny resolves widespread incomplete and uneven classifications.</title>
        <authorList>
            <person name="Rinke C."/>
            <person name="Chuvochina M."/>
            <person name="Mussig A.J."/>
            <person name="Chaumeil P.-A."/>
            <person name="Waite D.W."/>
            <person name="Whitman W.B."/>
            <person name="Parks D.H."/>
            <person name="Hugenholtz P."/>
        </authorList>
    </citation>
    <scope>NUCLEOTIDE SEQUENCE</scope>
    <source>
        <strain evidence="6">UBA8839</strain>
    </source>
</reference>
<dbReference type="AlphaFoldDB" id="A0A832SR45"/>
<organism evidence="6 7">
    <name type="scientific">Pyrobaculum aerophilum</name>
    <dbReference type="NCBI Taxonomy" id="13773"/>
    <lineage>
        <taxon>Archaea</taxon>
        <taxon>Thermoproteota</taxon>
        <taxon>Thermoprotei</taxon>
        <taxon>Thermoproteales</taxon>
        <taxon>Thermoproteaceae</taxon>
        <taxon>Pyrobaculum</taxon>
    </lineage>
</organism>
<dbReference type="RefSeq" id="WP_011008265.1">
    <property type="nucleotide sequence ID" value="NZ_DUJP01000017.1"/>
</dbReference>
<evidence type="ECO:0000256" key="2">
    <source>
        <dbReference type="ARBA" id="ARBA00023002"/>
    </source>
</evidence>
<keyword evidence="3" id="KW-0472">Membrane</keyword>
<evidence type="ECO:0000256" key="1">
    <source>
        <dbReference type="ARBA" id="ARBA00022723"/>
    </source>
</evidence>
<dbReference type="InterPro" id="IPR008972">
    <property type="entry name" value="Cupredoxin"/>
</dbReference>
<evidence type="ECO:0000259" key="4">
    <source>
        <dbReference type="Pfam" id="PF07731"/>
    </source>
</evidence>
<comment type="caution">
    <text evidence="6">The sequence shown here is derived from an EMBL/GenBank/DDBJ whole genome shotgun (WGS) entry which is preliminary data.</text>
</comment>
<feature type="domain" description="Plastocyanin-like" evidence="5">
    <location>
        <begin position="62"/>
        <end position="156"/>
    </location>
</feature>
<dbReference type="InterPro" id="IPR045087">
    <property type="entry name" value="Cu-oxidase_fam"/>
</dbReference>
<dbReference type="SUPFAM" id="SSF49503">
    <property type="entry name" value="Cupredoxins"/>
    <property type="match status" value="3"/>
</dbReference>
<feature type="transmembrane region" description="Helical" evidence="3">
    <location>
        <begin position="7"/>
        <end position="28"/>
    </location>
</feature>
<feature type="domain" description="Plastocyanin-like" evidence="4">
    <location>
        <begin position="340"/>
        <end position="476"/>
    </location>
</feature>
<keyword evidence="2" id="KW-0560">Oxidoreductase</keyword>
<dbReference type="SMR" id="A0A832SR45"/>
<dbReference type="InterPro" id="IPR011706">
    <property type="entry name" value="Cu-oxidase_C"/>
</dbReference>
<dbReference type="CDD" id="cd13852">
    <property type="entry name" value="CuRO_1_McoP_like"/>
    <property type="match status" value="1"/>
</dbReference>
<dbReference type="Pfam" id="PF07731">
    <property type="entry name" value="Cu-oxidase_2"/>
    <property type="match status" value="1"/>
</dbReference>
<protein>
    <submittedName>
        <fullName evidence="6">Multicopper oxidase family protein</fullName>
    </submittedName>
</protein>
<dbReference type="InterPro" id="IPR002355">
    <property type="entry name" value="Cu_oxidase_Cu_BS"/>
</dbReference>
<name>A0A832SR45_9CREN</name>
<dbReference type="PROSITE" id="PS00080">
    <property type="entry name" value="MULTICOPPER_OXIDASE2"/>
    <property type="match status" value="1"/>
</dbReference>
<dbReference type="EMBL" id="DUJP01000017">
    <property type="protein sequence ID" value="HII46620.1"/>
    <property type="molecule type" value="Genomic_DNA"/>
</dbReference>
<dbReference type="OMA" id="YQLDVMS"/>
<dbReference type="GO" id="GO:0016491">
    <property type="term" value="F:oxidoreductase activity"/>
    <property type="evidence" value="ECO:0007669"/>
    <property type="project" value="UniProtKB-KW"/>
</dbReference>
<dbReference type="GO" id="GO:0005507">
    <property type="term" value="F:copper ion binding"/>
    <property type="evidence" value="ECO:0007669"/>
    <property type="project" value="InterPro"/>
</dbReference>
<evidence type="ECO:0000256" key="3">
    <source>
        <dbReference type="SAM" id="Phobius"/>
    </source>
</evidence>
<evidence type="ECO:0000313" key="7">
    <source>
        <dbReference type="Proteomes" id="UP000651120"/>
    </source>
</evidence>
<accession>A0A832SR45</accession>
<keyword evidence="3" id="KW-0812">Transmembrane</keyword>
<proteinExistence type="predicted"/>
<evidence type="ECO:0000313" key="6">
    <source>
        <dbReference type="EMBL" id="HII46620.1"/>
    </source>
</evidence>
<gene>
    <name evidence="6" type="ORF">HA333_03980</name>
</gene>
<sequence>MITRRRFLQIGLGAGAMLAMGFTLQYILRTGEVKRPETSAPVPPLIKEATYIEATASGYMAEGVLNPTIILRRGQRVDMTLKNKLTEPTIVHWHGFDVNWHNDAHPSFAITPGESYNYSFDVVNRAGTYLYHPHPHGLTAKQFYMGQLGLVIVEDSGSDLGFKYGVNDLPLVISDRRFIGGAPVYNPTPMEMIAGFLGNAVLVNGVKDAVFKLSGGSYRLRLVNGSNARLYMLSIVKKNGDVVPMRLIAVDQGFLARPIEVRALFLAPAERAEVVVELGEGVYLLKNTPFDPMHLEMGHGMQEALPEGSEYTIATFLVEGKGEAVPVEALSDPPPEPPKPTRTRRFALSLSGMQWTINGMFWNASNPLFEHVSVEGVELWEIVNDKASMPHPMHLHGFPMWIIERKDSPRQVAELAVDNRGRLPTDLGLKDTVLIWPGETVKIVVNFDAKKRGQLFPFHCHNLEHEDGGMMINIAVK</sequence>
<dbReference type="Proteomes" id="UP000651120">
    <property type="component" value="Unassembled WGS sequence"/>
</dbReference>
<dbReference type="CDD" id="cd13888">
    <property type="entry name" value="CuRO_3_McoP_like"/>
    <property type="match status" value="1"/>
</dbReference>